<evidence type="ECO:0000256" key="1">
    <source>
        <dbReference type="ARBA" id="ARBA00009053"/>
    </source>
</evidence>
<evidence type="ECO:0000256" key="2">
    <source>
        <dbReference type="ARBA" id="ARBA00023015"/>
    </source>
</evidence>
<feature type="transmembrane region" description="Helical" evidence="5">
    <location>
        <begin position="143"/>
        <end position="164"/>
    </location>
</feature>
<accession>A0AAN8V7Z5</accession>
<organism evidence="7 8">
    <name type="scientific">Dillenia turbinata</name>
    <dbReference type="NCBI Taxonomy" id="194707"/>
    <lineage>
        <taxon>Eukaryota</taxon>
        <taxon>Viridiplantae</taxon>
        <taxon>Streptophyta</taxon>
        <taxon>Embryophyta</taxon>
        <taxon>Tracheophyta</taxon>
        <taxon>Spermatophyta</taxon>
        <taxon>Magnoliopsida</taxon>
        <taxon>eudicotyledons</taxon>
        <taxon>Gunneridae</taxon>
        <taxon>Pentapetalae</taxon>
        <taxon>Dilleniales</taxon>
        <taxon>Dilleniaceae</taxon>
        <taxon>Dillenia</taxon>
    </lineage>
</organism>
<dbReference type="Proteomes" id="UP001370490">
    <property type="component" value="Unassembled WGS sequence"/>
</dbReference>
<dbReference type="PRINTS" id="PR00615">
    <property type="entry name" value="CCAATSUBUNTA"/>
</dbReference>
<feature type="compositionally biased region" description="Low complexity" evidence="4">
    <location>
        <begin position="197"/>
        <end position="206"/>
    </location>
</feature>
<dbReference type="InterPro" id="IPR009072">
    <property type="entry name" value="Histone-fold"/>
</dbReference>
<dbReference type="GO" id="GO:0016602">
    <property type="term" value="C:CCAAT-binding factor complex"/>
    <property type="evidence" value="ECO:0007669"/>
    <property type="project" value="InterPro"/>
</dbReference>
<evidence type="ECO:0000256" key="4">
    <source>
        <dbReference type="SAM" id="MobiDB-lite"/>
    </source>
</evidence>
<dbReference type="CDD" id="cd22907">
    <property type="entry name" value="HFD_NFYB"/>
    <property type="match status" value="1"/>
</dbReference>
<feature type="compositionally biased region" description="Polar residues" evidence="4">
    <location>
        <begin position="183"/>
        <end position="195"/>
    </location>
</feature>
<dbReference type="SUPFAM" id="SSF47113">
    <property type="entry name" value="Histone-fold"/>
    <property type="match status" value="1"/>
</dbReference>
<dbReference type="GO" id="GO:0001228">
    <property type="term" value="F:DNA-binding transcription activator activity, RNA polymerase II-specific"/>
    <property type="evidence" value="ECO:0007669"/>
    <property type="project" value="InterPro"/>
</dbReference>
<sequence length="354" mass="39768">MGFFRDVICVIGLTQLVSESKDVNLMKAVHWLRFCSLQVKASSNSIRSAAIKSNVYRFYIFDCIGIDVGFGVDVGFDKSFSFLMAKKMFVDGEKYLYYMKILYLVCKILMVTSFLFSKVVINLHGCDRKRILERNKKQMESKVKHMCCFHLLLFFLLCETVQVATLPSNSLKEKALSIPLNSASMSGKTNQSSPVRSPLSGNLSDSSSKEQDRFLPVAYFISFITGEASDKCQREKRKTINGDDLLLAMTTLGFENYIGPLKVYLNKYTETVGEKNSLARQEEQSYSTIAVSPFNDGYYPIATQVTSRGFGDGGRIIRYGEYFAVGGFTMSKIHEHGGNGKLAMAAHLHHGVEW</sequence>
<keyword evidence="8" id="KW-1185">Reference proteome</keyword>
<dbReference type="InterPro" id="IPR027113">
    <property type="entry name" value="Transc_fact_NFYB/HAP3"/>
</dbReference>
<evidence type="ECO:0000256" key="3">
    <source>
        <dbReference type="ARBA" id="ARBA00023163"/>
    </source>
</evidence>
<protein>
    <submittedName>
        <fullName evidence="7">Transcription factor CBF/NF-Y/archaeal histone domain</fullName>
    </submittedName>
</protein>
<keyword evidence="3" id="KW-0804">Transcription</keyword>
<feature type="domain" description="Transcription factor CBF/NF-Y/archaeal histone" evidence="6">
    <location>
        <begin position="219"/>
        <end position="249"/>
    </location>
</feature>
<dbReference type="GO" id="GO:0046982">
    <property type="term" value="F:protein heterodimerization activity"/>
    <property type="evidence" value="ECO:0007669"/>
    <property type="project" value="InterPro"/>
</dbReference>
<feature type="region of interest" description="Disordered" evidence="4">
    <location>
        <begin position="183"/>
        <end position="208"/>
    </location>
</feature>
<reference evidence="7 8" key="1">
    <citation type="submission" date="2023-12" db="EMBL/GenBank/DDBJ databases">
        <title>A high-quality genome assembly for Dillenia turbinata (Dilleniales).</title>
        <authorList>
            <person name="Chanderbali A."/>
        </authorList>
    </citation>
    <scope>NUCLEOTIDE SEQUENCE [LARGE SCALE GENOMIC DNA]</scope>
    <source>
        <strain evidence="7">LSX21</strain>
        <tissue evidence="7">Leaf</tissue>
    </source>
</reference>
<dbReference type="PANTHER" id="PTHR11064">
    <property type="entry name" value="CCAAT-BINDING TRANSCRIPTION FACTOR-RELATED"/>
    <property type="match status" value="1"/>
</dbReference>
<dbReference type="EMBL" id="JBAMMX010000018">
    <property type="protein sequence ID" value="KAK6922933.1"/>
    <property type="molecule type" value="Genomic_DNA"/>
</dbReference>
<name>A0AAN8V7Z5_9MAGN</name>
<dbReference type="GO" id="GO:0000978">
    <property type="term" value="F:RNA polymerase II cis-regulatory region sequence-specific DNA binding"/>
    <property type="evidence" value="ECO:0007669"/>
    <property type="project" value="TreeGrafter"/>
</dbReference>
<feature type="transmembrane region" description="Helical" evidence="5">
    <location>
        <begin position="96"/>
        <end position="123"/>
    </location>
</feature>
<dbReference type="AlphaFoldDB" id="A0AAN8V7Z5"/>
<evidence type="ECO:0000313" key="8">
    <source>
        <dbReference type="Proteomes" id="UP001370490"/>
    </source>
</evidence>
<dbReference type="Gene3D" id="1.10.20.10">
    <property type="entry name" value="Histone, subunit A"/>
    <property type="match status" value="1"/>
</dbReference>
<dbReference type="InterPro" id="IPR003958">
    <property type="entry name" value="CBFA_NFYB_domain"/>
</dbReference>
<evidence type="ECO:0000256" key="5">
    <source>
        <dbReference type="SAM" id="Phobius"/>
    </source>
</evidence>
<dbReference type="Pfam" id="PF00808">
    <property type="entry name" value="CBFD_NFYB_HMF"/>
    <property type="match status" value="1"/>
</dbReference>
<dbReference type="PANTHER" id="PTHR11064:SF150">
    <property type="entry name" value="NUCLEAR TRANSCRIPTION FACTOR Y SUBUNIT B-11"/>
    <property type="match status" value="1"/>
</dbReference>
<feature type="transmembrane region" description="Helical" evidence="5">
    <location>
        <begin position="56"/>
        <end position="76"/>
    </location>
</feature>
<evidence type="ECO:0000259" key="6">
    <source>
        <dbReference type="Pfam" id="PF00808"/>
    </source>
</evidence>
<comment type="similarity">
    <text evidence="1">Belongs to the NFYB/HAP3 subunit family.</text>
</comment>
<keyword evidence="5" id="KW-1133">Transmembrane helix</keyword>
<keyword evidence="2" id="KW-0805">Transcription regulation</keyword>
<evidence type="ECO:0000313" key="7">
    <source>
        <dbReference type="EMBL" id="KAK6922933.1"/>
    </source>
</evidence>
<gene>
    <name evidence="7" type="ORF">RJ641_011237</name>
</gene>
<proteinExistence type="inferred from homology"/>
<keyword evidence="5" id="KW-0472">Membrane</keyword>
<keyword evidence="5" id="KW-0812">Transmembrane</keyword>
<comment type="caution">
    <text evidence="7">The sequence shown here is derived from an EMBL/GenBank/DDBJ whole genome shotgun (WGS) entry which is preliminary data.</text>
</comment>